<evidence type="ECO:0000313" key="1">
    <source>
        <dbReference type="EMBL" id="KAF3041731.1"/>
    </source>
</evidence>
<sequence length="66" mass="7418">MIYTFINRNKTADWGMIKDTFTQQIPVQLQKWQQAEQAREEAATKLVETVTSSLDCAEALASLNAA</sequence>
<dbReference type="AlphaFoldDB" id="A0A9P5C1U5"/>
<accession>A0A9P5C1U5</accession>
<organism evidence="1 2">
    <name type="scientific">Didymella heteroderae</name>
    <dbReference type="NCBI Taxonomy" id="1769908"/>
    <lineage>
        <taxon>Eukaryota</taxon>
        <taxon>Fungi</taxon>
        <taxon>Dikarya</taxon>
        <taxon>Ascomycota</taxon>
        <taxon>Pezizomycotina</taxon>
        <taxon>Dothideomycetes</taxon>
        <taxon>Pleosporomycetidae</taxon>
        <taxon>Pleosporales</taxon>
        <taxon>Pleosporineae</taxon>
        <taxon>Didymellaceae</taxon>
        <taxon>Didymella</taxon>
    </lineage>
</organism>
<evidence type="ECO:0000313" key="2">
    <source>
        <dbReference type="Proteomes" id="UP000758155"/>
    </source>
</evidence>
<gene>
    <name evidence="1" type="ORF">E8E12_007848</name>
</gene>
<proteinExistence type="predicted"/>
<keyword evidence="2" id="KW-1185">Reference proteome</keyword>
<reference evidence="1" key="1">
    <citation type="submission" date="2019-04" db="EMBL/GenBank/DDBJ databases">
        <title>Sequencing of skin fungus with MAO and IRED activity.</title>
        <authorList>
            <person name="Marsaioli A.J."/>
            <person name="Bonatto J.M.C."/>
            <person name="Reis Junior O."/>
        </authorList>
    </citation>
    <scope>NUCLEOTIDE SEQUENCE</scope>
    <source>
        <strain evidence="1">28M1</strain>
    </source>
</reference>
<comment type="caution">
    <text evidence="1">The sequence shown here is derived from an EMBL/GenBank/DDBJ whole genome shotgun (WGS) entry which is preliminary data.</text>
</comment>
<protein>
    <submittedName>
        <fullName evidence="1">Uncharacterized protein</fullName>
    </submittedName>
</protein>
<name>A0A9P5C1U5_9PLEO</name>
<dbReference type="Proteomes" id="UP000758155">
    <property type="component" value="Unassembled WGS sequence"/>
</dbReference>
<dbReference type="EMBL" id="SWKV01000019">
    <property type="protein sequence ID" value="KAF3041731.1"/>
    <property type="molecule type" value="Genomic_DNA"/>
</dbReference>